<feature type="transmembrane region" description="Helical" evidence="1">
    <location>
        <begin position="370"/>
        <end position="394"/>
    </location>
</feature>
<dbReference type="InterPro" id="IPR007246">
    <property type="entry name" value="Gaa1"/>
</dbReference>
<dbReference type="PhylomeDB" id="T1J4Z4"/>
<organism evidence="2 3">
    <name type="scientific">Strigamia maritima</name>
    <name type="common">European centipede</name>
    <name type="synonym">Geophilus maritimus</name>
    <dbReference type="NCBI Taxonomy" id="126957"/>
    <lineage>
        <taxon>Eukaryota</taxon>
        <taxon>Metazoa</taxon>
        <taxon>Ecdysozoa</taxon>
        <taxon>Arthropoda</taxon>
        <taxon>Myriapoda</taxon>
        <taxon>Chilopoda</taxon>
        <taxon>Pleurostigmophora</taxon>
        <taxon>Geophilomorpha</taxon>
        <taxon>Linotaeniidae</taxon>
        <taxon>Strigamia</taxon>
    </lineage>
</organism>
<dbReference type="PANTHER" id="PTHR13304:SF0">
    <property type="entry name" value="GLYCOSYLPHOSPHATIDYLINOSITOL ANCHOR ATTACHMENT 1 PROTEIN"/>
    <property type="match status" value="1"/>
</dbReference>
<accession>T1J4Z4</accession>
<dbReference type="PIRSF" id="PIRSF036762">
    <property type="entry name" value="GAA1"/>
    <property type="match status" value="1"/>
</dbReference>
<dbReference type="AlphaFoldDB" id="T1J4Z4"/>
<keyword evidence="1" id="KW-0812">Transmembrane</keyword>
<evidence type="ECO:0000313" key="3">
    <source>
        <dbReference type="Proteomes" id="UP000014500"/>
    </source>
</evidence>
<sequence length="629" mass="70915">MGLLTDPSEQERLPKFIIAYHNKLCVLSYVIGIIWFLHLNLTALASVYFSENALLPGLVDLHFRNERDAASYYESLKTEAERFPGGVPQSWLVAAFTQLGLETYTHDFVLNNPLGTGRNMSGTNIYAILRAPRTANTEALLLCAPYRPIDSTQKSTLSGIAIMLAAAKHFKKYTYWAKDIIFLITQHEQLGIQAWLDAYHQTDISSRVIQAGDLSGRSGSIQAALNLEMAENKINHFDIKIEGLNGRLPNLDFFNLACRLAAHEGFRVTFKDQEELATSDMYLNWKRSLKILTLMMRSQATGTPTGNHGLFHRYRIEALTLEGKVTRRYGRLLGYAEMGLMLESIFRSLNNLLERFHQSYFFYLLPSNNWFVSIGLYMPAFAALAVGIVIKAIALRIETNRLTEIQAESIQAGQKLTEIVDYSFKATIPIFVLANTVGFLLYMSPAYVVQIGYYFRIKPEVAISSGIFAIYIAILLLPAFISLKYSSNKSQSWKVLKCITLLQLGLLTLSIAFINFSLAFIITVIYAPICIGISPSQSRFARWMKGLPVLLISPLGLLFLFTAYDTINVFPDIGGLKLVERSLSATRSAVLYSIHDEYIYGNWMFLVASTCLLPTWLQFWIITQTKITK</sequence>
<keyword evidence="1" id="KW-0472">Membrane</keyword>
<evidence type="ECO:0008006" key="4">
    <source>
        <dbReference type="Google" id="ProtNLM"/>
    </source>
</evidence>
<reference evidence="3" key="1">
    <citation type="submission" date="2011-05" db="EMBL/GenBank/DDBJ databases">
        <authorList>
            <person name="Richards S.R."/>
            <person name="Qu J."/>
            <person name="Jiang H."/>
            <person name="Jhangiani S.N."/>
            <person name="Agravi P."/>
            <person name="Goodspeed R."/>
            <person name="Gross S."/>
            <person name="Mandapat C."/>
            <person name="Jackson L."/>
            <person name="Mathew T."/>
            <person name="Pu L."/>
            <person name="Thornton R."/>
            <person name="Saada N."/>
            <person name="Wilczek-Boney K.B."/>
            <person name="Lee S."/>
            <person name="Kovar C."/>
            <person name="Wu Y."/>
            <person name="Scherer S.E."/>
            <person name="Worley K.C."/>
            <person name="Muzny D.M."/>
            <person name="Gibbs R."/>
        </authorList>
    </citation>
    <scope>NUCLEOTIDE SEQUENCE</scope>
    <source>
        <strain evidence="3">Brora</strain>
    </source>
</reference>
<dbReference type="eggNOG" id="KOG3566">
    <property type="taxonomic scope" value="Eukaryota"/>
</dbReference>
<feature type="transmembrane region" description="Helical" evidence="1">
    <location>
        <begin position="518"/>
        <end position="535"/>
    </location>
</feature>
<protein>
    <recommendedName>
        <fullName evidence="4">Glycosylphosphatidylinositol anchor attachment 1 protein</fullName>
    </recommendedName>
</protein>
<dbReference type="GO" id="GO:0016255">
    <property type="term" value="P:attachment of GPI anchor to protein"/>
    <property type="evidence" value="ECO:0007669"/>
    <property type="project" value="TreeGrafter"/>
</dbReference>
<feature type="transmembrane region" description="Helical" evidence="1">
    <location>
        <begin position="430"/>
        <end position="455"/>
    </location>
</feature>
<dbReference type="EMBL" id="JH431850">
    <property type="status" value="NOT_ANNOTATED_CDS"/>
    <property type="molecule type" value="Genomic_DNA"/>
</dbReference>
<dbReference type="SUPFAM" id="SSF53187">
    <property type="entry name" value="Zn-dependent exopeptidases"/>
    <property type="match status" value="1"/>
</dbReference>
<dbReference type="Proteomes" id="UP000014500">
    <property type="component" value="Unassembled WGS sequence"/>
</dbReference>
<proteinExistence type="predicted"/>
<dbReference type="OMA" id="RESEWNI"/>
<feature type="transmembrane region" description="Helical" evidence="1">
    <location>
        <begin position="547"/>
        <end position="564"/>
    </location>
</feature>
<feature type="transmembrane region" description="Helical" evidence="1">
    <location>
        <begin position="461"/>
        <end position="483"/>
    </location>
</feature>
<keyword evidence="3" id="KW-1185">Reference proteome</keyword>
<feature type="transmembrane region" description="Helical" evidence="1">
    <location>
        <begin position="26"/>
        <end position="49"/>
    </location>
</feature>
<keyword evidence="1" id="KW-1133">Transmembrane helix</keyword>
<evidence type="ECO:0000256" key="1">
    <source>
        <dbReference type="SAM" id="Phobius"/>
    </source>
</evidence>
<dbReference type="HOGENOM" id="CLU_007442_2_0_1"/>
<reference evidence="2" key="2">
    <citation type="submission" date="2015-02" db="UniProtKB">
        <authorList>
            <consortium name="EnsemblMetazoa"/>
        </authorList>
    </citation>
    <scope>IDENTIFICATION</scope>
</reference>
<dbReference type="STRING" id="126957.T1J4Z4"/>
<dbReference type="EnsemblMetazoa" id="SMAR008691-RA">
    <property type="protein sequence ID" value="SMAR008691-PA"/>
    <property type="gene ID" value="SMAR008691"/>
</dbReference>
<evidence type="ECO:0000313" key="2">
    <source>
        <dbReference type="EnsemblMetazoa" id="SMAR008691-PA"/>
    </source>
</evidence>
<dbReference type="GO" id="GO:0042765">
    <property type="term" value="C:GPI-anchor transamidase complex"/>
    <property type="evidence" value="ECO:0007669"/>
    <property type="project" value="InterPro"/>
</dbReference>
<dbReference type="Gene3D" id="3.40.630.10">
    <property type="entry name" value="Zn peptidases"/>
    <property type="match status" value="1"/>
</dbReference>
<dbReference type="Pfam" id="PF04114">
    <property type="entry name" value="Gaa1"/>
    <property type="match status" value="1"/>
</dbReference>
<dbReference type="PANTHER" id="PTHR13304">
    <property type="entry name" value="GLYCOSYLPHOSPHATIDYLINOSITOL ANCHOR ATTACHMENT 1 PROTEIN"/>
    <property type="match status" value="1"/>
</dbReference>
<name>T1J4Z4_STRMM</name>
<feature type="transmembrane region" description="Helical" evidence="1">
    <location>
        <begin position="603"/>
        <end position="622"/>
    </location>
</feature>